<dbReference type="InterPro" id="IPR017441">
    <property type="entry name" value="Protein_kinase_ATP_BS"/>
</dbReference>
<evidence type="ECO:0000313" key="8">
    <source>
        <dbReference type="EMBL" id="GCE22308.1"/>
    </source>
</evidence>
<dbReference type="InterPro" id="IPR015943">
    <property type="entry name" value="WD40/YVTN_repeat-like_dom_sf"/>
</dbReference>
<dbReference type="SUPFAM" id="SSF50978">
    <property type="entry name" value="WD40 repeat-like"/>
    <property type="match status" value="1"/>
</dbReference>
<keyword evidence="3 6" id="KW-0547">Nucleotide-binding</keyword>
<evidence type="ECO:0000256" key="1">
    <source>
        <dbReference type="ARBA" id="ARBA00022574"/>
    </source>
</evidence>
<dbReference type="SMART" id="SM00320">
    <property type="entry name" value="WD40"/>
    <property type="match status" value="7"/>
</dbReference>
<dbReference type="Pfam" id="PF00069">
    <property type="entry name" value="Pkinase"/>
    <property type="match status" value="1"/>
</dbReference>
<dbReference type="InterPro" id="IPR011659">
    <property type="entry name" value="WD40"/>
</dbReference>
<feature type="repeat" description="WD" evidence="5">
    <location>
        <begin position="362"/>
        <end position="403"/>
    </location>
</feature>
<feature type="repeat" description="WD" evidence="5">
    <location>
        <begin position="554"/>
        <end position="595"/>
    </location>
</feature>
<dbReference type="InterPro" id="IPR008271">
    <property type="entry name" value="Ser/Thr_kinase_AS"/>
</dbReference>
<dbReference type="RefSeq" id="WP_126554987.1">
    <property type="nucleotide sequence ID" value="NZ_BIFS01000002.1"/>
</dbReference>
<dbReference type="PROSITE" id="PS50082">
    <property type="entry name" value="WD_REPEATS_2"/>
    <property type="match status" value="6"/>
</dbReference>
<keyword evidence="4 6" id="KW-0067">ATP-binding</keyword>
<keyword evidence="9" id="KW-1185">Reference proteome</keyword>
<dbReference type="InterPro" id="IPR011009">
    <property type="entry name" value="Kinase-like_dom_sf"/>
</dbReference>
<feature type="repeat" description="WD" evidence="5">
    <location>
        <begin position="320"/>
        <end position="361"/>
    </location>
</feature>
<dbReference type="PANTHER" id="PTHR22847:SF637">
    <property type="entry name" value="WD REPEAT DOMAIN 5B"/>
    <property type="match status" value="1"/>
</dbReference>
<dbReference type="PROSITE" id="PS00678">
    <property type="entry name" value="WD_REPEATS_1"/>
    <property type="match status" value="3"/>
</dbReference>
<dbReference type="InterPro" id="IPR001680">
    <property type="entry name" value="WD40_rpt"/>
</dbReference>
<feature type="domain" description="Protein kinase" evidence="7">
    <location>
        <begin position="12"/>
        <end position="271"/>
    </location>
</feature>
<comment type="caution">
    <text evidence="8">The sequence shown here is derived from an EMBL/GenBank/DDBJ whole genome shotgun (WGS) entry which is preliminary data.</text>
</comment>
<keyword evidence="1 5" id="KW-0853">WD repeat</keyword>
<dbReference type="GO" id="GO:0004672">
    <property type="term" value="F:protein kinase activity"/>
    <property type="evidence" value="ECO:0007669"/>
    <property type="project" value="InterPro"/>
</dbReference>
<reference evidence="9" key="1">
    <citation type="submission" date="2018-12" db="EMBL/GenBank/DDBJ databases">
        <title>Tengunoibacter tsumagoiensis gen. nov., sp. nov., Dictyobacter kobayashii sp. nov., D. alpinus sp. nov., and D. joshuensis sp. nov. and description of Dictyobacteraceae fam. nov. within the order Ktedonobacterales isolated from Tengu-no-mugimeshi.</title>
        <authorList>
            <person name="Wang C.M."/>
            <person name="Zheng Y."/>
            <person name="Sakai Y."/>
            <person name="Toyoda A."/>
            <person name="Minakuchi Y."/>
            <person name="Abe K."/>
            <person name="Yokota A."/>
            <person name="Yabe S."/>
        </authorList>
    </citation>
    <scope>NUCLEOTIDE SEQUENCE [LARGE SCALE GENOMIC DNA]</scope>
    <source>
        <strain evidence="9">Uno11</strain>
    </source>
</reference>
<feature type="repeat" description="WD" evidence="5">
    <location>
        <begin position="595"/>
        <end position="629"/>
    </location>
</feature>
<feature type="repeat" description="WD" evidence="5">
    <location>
        <begin position="410"/>
        <end position="446"/>
    </location>
</feature>
<name>A0A402AT65_9CHLR</name>
<dbReference type="InterPro" id="IPR019775">
    <property type="entry name" value="WD40_repeat_CS"/>
</dbReference>
<dbReference type="Gene3D" id="1.10.510.10">
    <property type="entry name" value="Transferase(Phosphotransferase) domain 1"/>
    <property type="match status" value="1"/>
</dbReference>
<protein>
    <recommendedName>
        <fullName evidence="7">Protein kinase domain-containing protein</fullName>
    </recommendedName>
</protein>
<dbReference type="PROSITE" id="PS00107">
    <property type="entry name" value="PROTEIN_KINASE_ATP"/>
    <property type="match status" value="1"/>
</dbReference>
<dbReference type="CDD" id="cd00200">
    <property type="entry name" value="WD40"/>
    <property type="match status" value="1"/>
</dbReference>
<sequence>MSDYTGRQLGNYQLTRLLGEGAFAQVYLGEHIYLSTQAAIKVLKTQTENYPVDLFYTEARNIARLVHPNIVRVLDFGVDSNTPFLVLDYAPNGTLRQRYVPGTVLPLSTIVSYIKQIAEALQYAHDDKLVHRDIKPENILLGRRNEVLLSDFGIALMVQTMQYQNLQDVAGTLPYMAPEQIQGQPRPASDQYSLGIIAYEWLSGRRPFQGSMTEMISQHLAVAPPSLRSIIPAITPDVEHVVMTALEKDPGQRFGSVRAFAVALEQASQFSEQGGKSVLASAPTAPIPSLKKPATPPPISLRAPASMAQSAPAGTVIGGYHGHLNTVRSLSWSPDNASIVSVSDDRLVHVWDALTGERRQIYQDIANIVHAAAWSFDGSRIATVGNDAHVRIWDFATGRLLATYRGHTGSAINALAWSPAHHIIATAASDGVVHVWDATTGQPLTIYRGHTGSVNALAWSPYEISTPYGRGYHIVSGGDDVSIQTWEAATGRGIALYRSQPARVLSVGWSPNIYSSSSRFEPATSMYNSSRVACGREDGMVEMWDTSVNREVLSYRYLSAVTTVGWSPDGRRFAYASHESAVEVWDTTTNLKLVTFSHTAPQRVLAWSPNGKYIASGGGDSEILIWVAP</sequence>
<proteinExistence type="predicted"/>
<dbReference type="Pfam" id="PF00400">
    <property type="entry name" value="WD40"/>
    <property type="match status" value="5"/>
</dbReference>
<evidence type="ECO:0000256" key="4">
    <source>
        <dbReference type="ARBA" id="ARBA00022840"/>
    </source>
</evidence>
<accession>A0A402AT65</accession>
<dbReference type="PROSITE" id="PS50011">
    <property type="entry name" value="PROTEIN_KINASE_DOM"/>
    <property type="match status" value="1"/>
</dbReference>
<evidence type="ECO:0000313" key="9">
    <source>
        <dbReference type="Proteomes" id="UP000287188"/>
    </source>
</evidence>
<dbReference type="GO" id="GO:0005524">
    <property type="term" value="F:ATP binding"/>
    <property type="evidence" value="ECO:0007669"/>
    <property type="project" value="UniProtKB-UniRule"/>
</dbReference>
<evidence type="ECO:0000256" key="2">
    <source>
        <dbReference type="ARBA" id="ARBA00022737"/>
    </source>
</evidence>
<organism evidence="8 9">
    <name type="scientific">Dictyobacter kobayashii</name>
    <dbReference type="NCBI Taxonomy" id="2014872"/>
    <lineage>
        <taxon>Bacteria</taxon>
        <taxon>Bacillati</taxon>
        <taxon>Chloroflexota</taxon>
        <taxon>Ktedonobacteria</taxon>
        <taxon>Ktedonobacterales</taxon>
        <taxon>Dictyobacteraceae</taxon>
        <taxon>Dictyobacter</taxon>
    </lineage>
</organism>
<feature type="repeat" description="WD" evidence="5">
    <location>
        <begin position="447"/>
        <end position="496"/>
    </location>
</feature>
<dbReference type="SUPFAM" id="SSF56112">
    <property type="entry name" value="Protein kinase-like (PK-like)"/>
    <property type="match status" value="1"/>
</dbReference>
<dbReference type="Pfam" id="PF07676">
    <property type="entry name" value="PD40"/>
    <property type="match status" value="1"/>
</dbReference>
<dbReference type="PANTHER" id="PTHR22847">
    <property type="entry name" value="WD40 REPEAT PROTEIN"/>
    <property type="match status" value="1"/>
</dbReference>
<dbReference type="Proteomes" id="UP000287188">
    <property type="component" value="Unassembled WGS sequence"/>
</dbReference>
<feature type="binding site" evidence="6">
    <location>
        <position position="41"/>
    </location>
    <ligand>
        <name>ATP</name>
        <dbReference type="ChEBI" id="CHEBI:30616"/>
    </ligand>
</feature>
<dbReference type="PROSITE" id="PS00108">
    <property type="entry name" value="PROTEIN_KINASE_ST"/>
    <property type="match status" value="1"/>
</dbReference>
<dbReference type="InterPro" id="IPR000719">
    <property type="entry name" value="Prot_kinase_dom"/>
</dbReference>
<evidence type="ECO:0000259" key="7">
    <source>
        <dbReference type="PROSITE" id="PS50011"/>
    </source>
</evidence>
<evidence type="ECO:0000256" key="5">
    <source>
        <dbReference type="PROSITE-ProRule" id="PRU00221"/>
    </source>
</evidence>
<dbReference type="InterPro" id="IPR036322">
    <property type="entry name" value="WD40_repeat_dom_sf"/>
</dbReference>
<dbReference type="PROSITE" id="PS50294">
    <property type="entry name" value="WD_REPEATS_REGION"/>
    <property type="match status" value="3"/>
</dbReference>
<evidence type="ECO:0000256" key="6">
    <source>
        <dbReference type="PROSITE-ProRule" id="PRU10141"/>
    </source>
</evidence>
<keyword evidence="2" id="KW-0677">Repeat</keyword>
<dbReference type="OrthoDB" id="136964at2"/>
<dbReference type="CDD" id="cd14014">
    <property type="entry name" value="STKc_PknB_like"/>
    <property type="match status" value="1"/>
</dbReference>
<dbReference type="EMBL" id="BIFS01000002">
    <property type="protein sequence ID" value="GCE22308.1"/>
    <property type="molecule type" value="Genomic_DNA"/>
</dbReference>
<dbReference type="AlphaFoldDB" id="A0A402AT65"/>
<dbReference type="SMART" id="SM00220">
    <property type="entry name" value="S_TKc"/>
    <property type="match status" value="1"/>
</dbReference>
<dbReference type="Gene3D" id="2.130.10.10">
    <property type="entry name" value="YVTN repeat-like/Quinoprotein amine dehydrogenase"/>
    <property type="match status" value="3"/>
</dbReference>
<gene>
    <name evidence="8" type="ORF">KDK_61080</name>
</gene>
<evidence type="ECO:0000256" key="3">
    <source>
        <dbReference type="ARBA" id="ARBA00022741"/>
    </source>
</evidence>